<evidence type="ECO:0000313" key="3">
    <source>
        <dbReference type="Proteomes" id="UP000658997"/>
    </source>
</evidence>
<dbReference type="Proteomes" id="UP000658997">
    <property type="component" value="Unassembled WGS sequence"/>
</dbReference>
<protein>
    <submittedName>
        <fullName evidence="2">Uncharacterized protein</fullName>
    </submittedName>
</protein>
<name>A0A8H8QK17_9BASI</name>
<dbReference type="AlphaFoldDB" id="A0A8H8QK17"/>
<sequence length="185" mass="19336">MSHLGVTDSPAGTNTHELDTSAEDAMFAHAVMDRSSSPSLVPPQVSSRKGSASSTHSTSSITPKLPPRPPAGGGARGSLAPSPTISEFGQFPSTTPAKTKGGVEVRYATYTPGVKKPKAEESAAAMKGPQSHLALAELEWLLIALTQLLPPRLKDDACKGCFRSLTRLLCPLPAVVTLIETPLLQ</sequence>
<comment type="caution">
    <text evidence="2">The sequence shown here is derived from an EMBL/GenBank/DDBJ whole genome shotgun (WGS) entry which is preliminary data.</text>
</comment>
<keyword evidence="3" id="KW-1185">Reference proteome</keyword>
<accession>A0A8H8QK17</accession>
<dbReference type="EMBL" id="ULHB01000028">
    <property type="protein sequence ID" value="SYW77779.1"/>
    <property type="molecule type" value="Genomic_DNA"/>
</dbReference>
<feature type="compositionally biased region" description="Polar residues" evidence="1">
    <location>
        <begin position="84"/>
        <end position="97"/>
    </location>
</feature>
<proteinExistence type="predicted"/>
<reference evidence="2" key="1">
    <citation type="submission" date="2018-08" db="EMBL/GenBank/DDBJ databases">
        <authorList>
            <person name="Guldener U."/>
        </authorList>
    </citation>
    <scope>NUCLEOTIDE SEQUENCE</scope>
    <source>
        <strain evidence="2">UB2</strain>
    </source>
</reference>
<evidence type="ECO:0000256" key="1">
    <source>
        <dbReference type="SAM" id="MobiDB-lite"/>
    </source>
</evidence>
<gene>
    <name evidence="2" type="ORF">UBRO2_01971</name>
</gene>
<feature type="compositionally biased region" description="Low complexity" evidence="1">
    <location>
        <begin position="35"/>
        <end position="62"/>
    </location>
</feature>
<feature type="region of interest" description="Disordered" evidence="1">
    <location>
        <begin position="1"/>
        <end position="100"/>
    </location>
</feature>
<organism evidence="2 3">
    <name type="scientific">Ustilago bromivora</name>
    <dbReference type="NCBI Taxonomy" id="307758"/>
    <lineage>
        <taxon>Eukaryota</taxon>
        <taxon>Fungi</taxon>
        <taxon>Dikarya</taxon>
        <taxon>Basidiomycota</taxon>
        <taxon>Ustilaginomycotina</taxon>
        <taxon>Ustilaginomycetes</taxon>
        <taxon>Ustilaginales</taxon>
        <taxon>Ustilaginaceae</taxon>
        <taxon>Ustilago</taxon>
    </lineage>
</organism>
<evidence type="ECO:0000313" key="2">
    <source>
        <dbReference type="EMBL" id="SYW77779.1"/>
    </source>
</evidence>